<evidence type="ECO:0000313" key="14">
    <source>
        <dbReference type="Proteomes" id="UP000708298"/>
    </source>
</evidence>
<evidence type="ECO:0000256" key="7">
    <source>
        <dbReference type="ARBA" id="ARBA00022741"/>
    </source>
</evidence>
<evidence type="ECO:0000256" key="6">
    <source>
        <dbReference type="ARBA" id="ARBA00022737"/>
    </source>
</evidence>
<dbReference type="CDD" id="cd03216">
    <property type="entry name" value="ABC_Carb_Monos_I"/>
    <property type="match status" value="1"/>
</dbReference>
<dbReference type="InterPro" id="IPR050107">
    <property type="entry name" value="ABC_carbohydrate_import_ATPase"/>
</dbReference>
<evidence type="ECO:0000256" key="11">
    <source>
        <dbReference type="SAM" id="Phobius"/>
    </source>
</evidence>
<comment type="subcellular location">
    <subcellularLocation>
        <location evidence="1">Cell membrane</location>
        <topology evidence="1">Multi-pass membrane protein</topology>
    </subcellularLocation>
</comment>
<keyword evidence="3" id="KW-1003">Cell membrane</keyword>
<evidence type="ECO:0000259" key="12">
    <source>
        <dbReference type="PROSITE" id="PS50893"/>
    </source>
</evidence>
<feature type="transmembrane region" description="Helical" evidence="11">
    <location>
        <begin position="752"/>
        <end position="774"/>
    </location>
</feature>
<evidence type="ECO:0000256" key="1">
    <source>
        <dbReference type="ARBA" id="ARBA00004651"/>
    </source>
</evidence>
<sequence>MNRDAVLGEMDVSPQREPGTVQAAAPAIVALHDVTKAFGSTLANDQVSLIIAPGDVVGLVGGNGAGKSTLMRQLCGVMRPDSGRLELDGQATAWDRWGPAEAQAHGIRIVHQELSLCANLTVAENFFLEAPDLAKPVPGWRRAYKVRARQALDFVFPNNGIDIDSVIEDLSIGHRQMVEIARAAMVPNVRVLILDEPTSSLDLERSRQLRAFIHARAAEGLATIFISHKLVEIEDVATRIMVLRNGRVTRTGDRGDITIADMVQAMGGSATEVLRRSHGAEHAASGPQRLRITGPVVAPLGGELILNEGEIIGLAGLEGAGQKTFLHELYAGKSSRGNRIERSGAVSFVSGDRQREGVFAFWNVFANMDIERVGRRFALAPFARDDDAVAIKGASEQLRLDSGRFGSGILDLSGGNQQKALVGRALVSDSPTILLDDPTRGVDVAAKADFYRLFGEAADAGRLIVWLSTEDLEFLECDRVLVFSKDRIVRELKREEITEDAIIGASFADQMTKGEDKAALGAQKRDWGKTIIKAAPFVSLAVIFAIMMLVNHKTATVFGLDLLLSSSIPLVLVALAQMFVVGGSEIDLGVGAFAGLINVLSATLLVDTPLIGIAAIVGSVIVYSLLGALIRIRHIPAIVVTLGASFVWEGTGYSLQPSPGGSSPDWLTTLFSWSVPGIPTSVIIILVLSAIAVVIDRAPLGVVLRGFGNNSPALVRSGWSALRYSTIRYGMAAIFATLAGLSLTAINTASDITVGGPFTLSSVAAVVIGGCMLLGGVLAPWGVVAGAVLLSLIGALLGALNVSTDYNAAVQGLLLLGVLALRSMLTRRGDA</sequence>
<dbReference type="Pfam" id="PF02653">
    <property type="entry name" value="BPD_transp_2"/>
    <property type="match status" value="1"/>
</dbReference>
<feature type="domain" description="ABC transporter" evidence="12">
    <location>
        <begin position="29"/>
        <end position="270"/>
    </location>
</feature>
<organism evidence="13 14">
    <name type="scientific">Acidisoma silvae</name>
    <dbReference type="NCBI Taxonomy" id="2802396"/>
    <lineage>
        <taxon>Bacteria</taxon>
        <taxon>Pseudomonadati</taxon>
        <taxon>Pseudomonadota</taxon>
        <taxon>Alphaproteobacteria</taxon>
        <taxon>Acetobacterales</taxon>
        <taxon>Acidocellaceae</taxon>
        <taxon>Acidisoma</taxon>
    </lineage>
</organism>
<dbReference type="EMBL" id="JAESVB010000001">
    <property type="protein sequence ID" value="MCB8873638.1"/>
    <property type="molecule type" value="Genomic_DNA"/>
</dbReference>
<dbReference type="CDD" id="cd06579">
    <property type="entry name" value="TM_PBP1_transp_AraH_like"/>
    <property type="match status" value="1"/>
</dbReference>
<keyword evidence="6" id="KW-0677">Repeat</keyword>
<feature type="transmembrane region" description="Helical" evidence="11">
    <location>
        <begin position="726"/>
        <end position="746"/>
    </location>
</feature>
<evidence type="ECO:0000256" key="3">
    <source>
        <dbReference type="ARBA" id="ARBA00022475"/>
    </source>
</evidence>
<dbReference type="InterPro" id="IPR001851">
    <property type="entry name" value="ABC_transp_permease"/>
</dbReference>
<dbReference type="PANTHER" id="PTHR43790">
    <property type="entry name" value="CARBOHYDRATE TRANSPORT ATP-BINDING PROTEIN MG119-RELATED"/>
    <property type="match status" value="1"/>
</dbReference>
<dbReference type="SMART" id="SM00382">
    <property type="entry name" value="AAA"/>
    <property type="match status" value="2"/>
</dbReference>
<dbReference type="PROSITE" id="PS00211">
    <property type="entry name" value="ABC_TRANSPORTER_1"/>
    <property type="match status" value="1"/>
</dbReference>
<keyword evidence="9 11" id="KW-1133">Transmembrane helix</keyword>
<dbReference type="PANTHER" id="PTHR43790:SF9">
    <property type="entry name" value="GALACTOFURANOSE TRANSPORTER ATP-BINDING PROTEIN YTFR"/>
    <property type="match status" value="1"/>
</dbReference>
<keyword evidence="10 11" id="KW-0472">Membrane</keyword>
<dbReference type="AlphaFoldDB" id="A0A963YN04"/>
<feature type="transmembrane region" description="Helical" evidence="11">
    <location>
        <begin position="781"/>
        <end position="800"/>
    </location>
</feature>
<proteinExistence type="predicted"/>
<dbReference type="InterPro" id="IPR003593">
    <property type="entry name" value="AAA+_ATPase"/>
</dbReference>
<keyword evidence="14" id="KW-1185">Reference proteome</keyword>
<dbReference type="Proteomes" id="UP000708298">
    <property type="component" value="Unassembled WGS sequence"/>
</dbReference>
<dbReference type="GO" id="GO:0005886">
    <property type="term" value="C:plasma membrane"/>
    <property type="evidence" value="ECO:0007669"/>
    <property type="project" value="UniProtKB-SubCell"/>
</dbReference>
<feature type="transmembrane region" description="Helical" evidence="11">
    <location>
        <begin position="531"/>
        <end position="550"/>
    </location>
</feature>
<keyword evidence="7" id="KW-0547">Nucleotide-binding</keyword>
<dbReference type="InterPro" id="IPR003439">
    <property type="entry name" value="ABC_transporter-like_ATP-bd"/>
</dbReference>
<feature type="transmembrane region" description="Helical" evidence="11">
    <location>
        <begin position="806"/>
        <end position="825"/>
    </location>
</feature>
<dbReference type="Pfam" id="PF00005">
    <property type="entry name" value="ABC_tran"/>
    <property type="match status" value="2"/>
</dbReference>
<feature type="transmembrane region" description="Helical" evidence="11">
    <location>
        <begin position="562"/>
        <end position="581"/>
    </location>
</feature>
<feature type="transmembrane region" description="Helical" evidence="11">
    <location>
        <begin position="637"/>
        <end position="655"/>
    </location>
</feature>
<protein>
    <submittedName>
        <fullName evidence="13">ATP-binding cassette domain-containing protein</fullName>
    </submittedName>
</protein>
<dbReference type="GO" id="GO:0005524">
    <property type="term" value="F:ATP binding"/>
    <property type="evidence" value="ECO:0007669"/>
    <property type="project" value="UniProtKB-KW"/>
</dbReference>
<dbReference type="GO" id="GO:0022857">
    <property type="term" value="F:transmembrane transporter activity"/>
    <property type="evidence" value="ECO:0007669"/>
    <property type="project" value="InterPro"/>
</dbReference>
<dbReference type="GO" id="GO:0016887">
    <property type="term" value="F:ATP hydrolysis activity"/>
    <property type="evidence" value="ECO:0007669"/>
    <property type="project" value="InterPro"/>
</dbReference>
<dbReference type="Gene3D" id="3.40.50.300">
    <property type="entry name" value="P-loop containing nucleotide triphosphate hydrolases"/>
    <property type="match status" value="2"/>
</dbReference>
<keyword evidence="8 13" id="KW-0067">ATP-binding</keyword>
<evidence type="ECO:0000256" key="9">
    <source>
        <dbReference type="ARBA" id="ARBA00022989"/>
    </source>
</evidence>
<accession>A0A963YN04</accession>
<evidence type="ECO:0000256" key="2">
    <source>
        <dbReference type="ARBA" id="ARBA00022448"/>
    </source>
</evidence>
<feature type="domain" description="ABC transporter" evidence="12">
    <location>
        <begin position="274"/>
        <end position="510"/>
    </location>
</feature>
<name>A0A963YN04_9PROT</name>
<dbReference type="PROSITE" id="PS50893">
    <property type="entry name" value="ABC_TRANSPORTER_2"/>
    <property type="match status" value="2"/>
</dbReference>
<keyword evidence="2" id="KW-0813">Transport</keyword>
<feature type="transmembrane region" description="Helical" evidence="11">
    <location>
        <begin position="611"/>
        <end position="630"/>
    </location>
</feature>
<evidence type="ECO:0000256" key="5">
    <source>
        <dbReference type="ARBA" id="ARBA00022692"/>
    </source>
</evidence>
<evidence type="ECO:0000313" key="13">
    <source>
        <dbReference type="EMBL" id="MCB8873638.1"/>
    </source>
</evidence>
<dbReference type="InterPro" id="IPR027417">
    <property type="entry name" value="P-loop_NTPase"/>
</dbReference>
<dbReference type="InterPro" id="IPR017871">
    <property type="entry name" value="ABC_transporter-like_CS"/>
</dbReference>
<reference evidence="13" key="1">
    <citation type="journal article" date="2021" name="Microorganisms">
        <title>Acidisoma silvae sp. nov. and Acidisomacellulosilytica sp. nov., Two Acidophilic Bacteria Isolated from Decaying Wood, Hydrolyzing Cellulose and Producing Poly-3-hydroxybutyrate.</title>
        <authorList>
            <person name="Mieszkin S."/>
            <person name="Pouder E."/>
            <person name="Uroz S."/>
            <person name="Simon-Colin C."/>
            <person name="Alain K."/>
        </authorList>
    </citation>
    <scope>NUCLEOTIDE SEQUENCE</scope>
    <source>
        <strain evidence="13">HW T2.11</strain>
    </source>
</reference>
<evidence type="ECO:0000256" key="8">
    <source>
        <dbReference type="ARBA" id="ARBA00022840"/>
    </source>
</evidence>
<comment type="caution">
    <text evidence="13">The sequence shown here is derived from an EMBL/GenBank/DDBJ whole genome shotgun (WGS) entry which is preliminary data.</text>
</comment>
<reference evidence="13" key="2">
    <citation type="submission" date="2021-01" db="EMBL/GenBank/DDBJ databases">
        <authorList>
            <person name="Mieszkin S."/>
            <person name="Pouder E."/>
            <person name="Alain K."/>
        </authorList>
    </citation>
    <scope>NUCLEOTIDE SEQUENCE</scope>
    <source>
        <strain evidence="13">HW T2.11</strain>
    </source>
</reference>
<keyword evidence="4" id="KW-0762">Sugar transport</keyword>
<dbReference type="SUPFAM" id="SSF52540">
    <property type="entry name" value="P-loop containing nucleoside triphosphate hydrolases"/>
    <property type="match status" value="2"/>
</dbReference>
<feature type="transmembrane region" description="Helical" evidence="11">
    <location>
        <begin position="675"/>
        <end position="695"/>
    </location>
</feature>
<dbReference type="RefSeq" id="WP_227319327.1">
    <property type="nucleotide sequence ID" value="NZ_JAESVB010000001.1"/>
</dbReference>
<evidence type="ECO:0000256" key="10">
    <source>
        <dbReference type="ARBA" id="ARBA00023136"/>
    </source>
</evidence>
<keyword evidence="5 11" id="KW-0812">Transmembrane</keyword>
<evidence type="ECO:0000256" key="4">
    <source>
        <dbReference type="ARBA" id="ARBA00022597"/>
    </source>
</evidence>
<gene>
    <name evidence="13" type="ORF">ASILVAE211_00480</name>
</gene>